<dbReference type="Proteomes" id="UP000307244">
    <property type="component" value="Unassembled WGS sequence"/>
</dbReference>
<gene>
    <name evidence="1" type="ORF">FA047_01825</name>
</gene>
<accession>A0A4U1CPP8</accession>
<sequence length="96" mass="10569">MKPLSARKADDFFGNPSASFEEDLVRLATKGTEVQANSFGNEGTGGQSYRKYNWKTGILTDSILLLRILAMETDSCCAKPNTIICLERKLMATGNF</sequence>
<evidence type="ECO:0000313" key="1">
    <source>
        <dbReference type="EMBL" id="TKC08860.1"/>
    </source>
</evidence>
<dbReference type="AlphaFoldDB" id="A0A4U1CPP8"/>
<organism evidence="1 2">
    <name type="scientific">Pedobacter frigoris</name>
    <dbReference type="NCBI Taxonomy" id="2571272"/>
    <lineage>
        <taxon>Bacteria</taxon>
        <taxon>Pseudomonadati</taxon>
        <taxon>Bacteroidota</taxon>
        <taxon>Sphingobacteriia</taxon>
        <taxon>Sphingobacteriales</taxon>
        <taxon>Sphingobacteriaceae</taxon>
        <taxon>Pedobacter</taxon>
    </lineage>
</organism>
<reference evidence="1 2" key="1">
    <citation type="submission" date="2019-04" db="EMBL/GenBank/DDBJ databases">
        <title>Pedobacter sp. RP-3-15 sp. nov., isolated from Arctic soil.</title>
        <authorList>
            <person name="Dahal R.H."/>
            <person name="Kim D.-U."/>
        </authorList>
    </citation>
    <scope>NUCLEOTIDE SEQUENCE [LARGE SCALE GENOMIC DNA]</scope>
    <source>
        <strain evidence="1 2">RP-3-15</strain>
    </source>
</reference>
<proteinExistence type="predicted"/>
<dbReference type="EMBL" id="SWBQ01000001">
    <property type="protein sequence ID" value="TKC08860.1"/>
    <property type="molecule type" value="Genomic_DNA"/>
</dbReference>
<dbReference type="Pfam" id="PF11958">
    <property type="entry name" value="DUF3472"/>
    <property type="match status" value="1"/>
</dbReference>
<dbReference type="InterPro" id="IPR021862">
    <property type="entry name" value="DUF3472"/>
</dbReference>
<name>A0A4U1CPP8_9SPHI</name>
<protein>
    <submittedName>
        <fullName evidence="1">DUF3472 domain-containing protein</fullName>
    </submittedName>
</protein>
<evidence type="ECO:0000313" key="2">
    <source>
        <dbReference type="Proteomes" id="UP000307244"/>
    </source>
</evidence>
<keyword evidence="2" id="KW-1185">Reference proteome</keyword>
<comment type="caution">
    <text evidence="1">The sequence shown here is derived from an EMBL/GenBank/DDBJ whole genome shotgun (WGS) entry which is preliminary data.</text>
</comment>